<evidence type="ECO:0000313" key="2">
    <source>
        <dbReference type="Proteomes" id="UP000224567"/>
    </source>
</evidence>
<dbReference type="AlphaFoldDB" id="A0A2G2WRR9"/>
<dbReference type="OrthoDB" id="904351at2759"/>
<dbReference type="Proteomes" id="UP000224567">
    <property type="component" value="Unassembled WGS sequence"/>
</dbReference>
<reference evidence="1 2" key="1">
    <citation type="journal article" date="2017" name="Genome Biol.">
        <title>New reference genome sequences of hot pepper reveal the massive evolution of plant disease-resistance genes by retroduplication.</title>
        <authorList>
            <person name="Kim S."/>
            <person name="Park J."/>
            <person name="Yeom S.I."/>
            <person name="Kim Y.M."/>
            <person name="Seo E."/>
            <person name="Kim K.T."/>
            <person name="Kim M.S."/>
            <person name="Lee J.M."/>
            <person name="Cheong K."/>
            <person name="Shin H.S."/>
            <person name="Kim S.B."/>
            <person name="Han K."/>
            <person name="Lee J."/>
            <person name="Park M."/>
            <person name="Lee H.A."/>
            <person name="Lee H.Y."/>
            <person name="Lee Y."/>
            <person name="Oh S."/>
            <person name="Lee J.H."/>
            <person name="Choi E."/>
            <person name="Choi E."/>
            <person name="Lee S.E."/>
            <person name="Jeon J."/>
            <person name="Kim H."/>
            <person name="Choi G."/>
            <person name="Song H."/>
            <person name="Lee J."/>
            <person name="Lee S.C."/>
            <person name="Kwon J.K."/>
            <person name="Lee H.Y."/>
            <person name="Koo N."/>
            <person name="Hong Y."/>
            <person name="Kim R.W."/>
            <person name="Kang W.H."/>
            <person name="Huh J.H."/>
            <person name="Kang B.C."/>
            <person name="Yang T.J."/>
            <person name="Lee Y.H."/>
            <person name="Bennetzen J.L."/>
            <person name="Choi D."/>
        </authorList>
    </citation>
    <scope>NUCLEOTIDE SEQUENCE [LARGE SCALE GENOMIC DNA]</scope>
    <source>
        <strain evidence="2">cv. PBC81</strain>
    </source>
</reference>
<protein>
    <submittedName>
        <fullName evidence="1">Uncharacterized protein</fullName>
    </submittedName>
</protein>
<dbReference type="InterPro" id="IPR011989">
    <property type="entry name" value="ARM-like"/>
</dbReference>
<dbReference type="STRING" id="33114.A0A2G2WRR9"/>
<sequence length="216" mass="24685">MVHIQARLLEAFNESIQIPGSHLSKRQAEEFVDGISKIGICLGTMVEKLKASFFPILDKFLPYVSLMYYEEWIPLLPRVHCNKNPSVPQIVATAIGICAEFGAYFLKAHTTVIFLHLKTVMEHPDAKNLDNIMDYEAAVSTCAKVRGESYWPWWILYTDYNIFAEVLWAGNDLATEETTTRIINLLKKFQREMQPTVLSITFETLPLPHQSMLCTV</sequence>
<dbReference type="SUPFAM" id="SSF48371">
    <property type="entry name" value="ARM repeat"/>
    <property type="match status" value="1"/>
</dbReference>
<reference evidence="2" key="2">
    <citation type="journal article" date="2017" name="J. Anim. Genet.">
        <title>Multiple reference genome sequences of hot pepper reveal the massive evolution of plant disease resistance genes by retroduplication.</title>
        <authorList>
            <person name="Kim S."/>
            <person name="Park J."/>
            <person name="Yeom S.-I."/>
            <person name="Kim Y.-M."/>
            <person name="Seo E."/>
            <person name="Kim K.-T."/>
            <person name="Kim M.-S."/>
            <person name="Lee J.M."/>
            <person name="Cheong K."/>
            <person name="Shin H.-S."/>
            <person name="Kim S.-B."/>
            <person name="Han K."/>
            <person name="Lee J."/>
            <person name="Park M."/>
            <person name="Lee H.-A."/>
            <person name="Lee H.-Y."/>
            <person name="Lee Y."/>
            <person name="Oh S."/>
            <person name="Lee J.H."/>
            <person name="Choi E."/>
            <person name="Choi E."/>
            <person name="Lee S.E."/>
            <person name="Jeon J."/>
            <person name="Kim H."/>
            <person name="Choi G."/>
            <person name="Song H."/>
            <person name="Lee J."/>
            <person name="Lee S.-C."/>
            <person name="Kwon J.-K."/>
            <person name="Lee H.-Y."/>
            <person name="Koo N."/>
            <person name="Hong Y."/>
            <person name="Kim R.W."/>
            <person name="Kang W.-H."/>
            <person name="Huh J.H."/>
            <person name="Kang B.-C."/>
            <person name="Yang T.-J."/>
            <person name="Lee Y.-H."/>
            <person name="Bennetzen J.L."/>
            <person name="Choi D."/>
        </authorList>
    </citation>
    <scope>NUCLEOTIDE SEQUENCE [LARGE SCALE GENOMIC DNA]</scope>
    <source>
        <strain evidence="2">cv. PBC81</strain>
    </source>
</reference>
<organism evidence="1 2">
    <name type="scientific">Capsicum baccatum</name>
    <name type="common">Peruvian pepper</name>
    <dbReference type="NCBI Taxonomy" id="33114"/>
    <lineage>
        <taxon>Eukaryota</taxon>
        <taxon>Viridiplantae</taxon>
        <taxon>Streptophyta</taxon>
        <taxon>Embryophyta</taxon>
        <taxon>Tracheophyta</taxon>
        <taxon>Spermatophyta</taxon>
        <taxon>Magnoliopsida</taxon>
        <taxon>eudicotyledons</taxon>
        <taxon>Gunneridae</taxon>
        <taxon>Pentapetalae</taxon>
        <taxon>asterids</taxon>
        <taxon>lamiids</taxon>
        <taxon>Solanales</taxon>
        <taxon>Solanaceae</taxon>
        <taxon>Solanoideae</taxon>
        <taxon>Capsiceae</taxon>
        <taxon>Capsicum</taxon>
    </lineage>
</organism>
<proteinExistence type="predicted"/>
<keyword evidence="2" id="KW-1185">Reference proteome</keyword>
<dbReference type="EMBL" id="MLFT02000005">
    <property type="protein sequence ID" value="PHT47870.1"/>
    <property type="molecule type" value="Genomic_DNA"/>
</dbReference>
<evidence type="ECO:0000313" key="1">
    <source>
        <dbReference type="EMBL" id="PHT47870.1"/>
    </source>
</evidence>
<gene>
    <name evidence="1" type="ORF">CQW23_12078</name>
</gene>
<dbReference type="InterPro" id="IPR016024">
    <property type="entry name" value="ARM-type_fold"/>
</dbReference>
<comment type="caution">
    <text evidence="1">The sequence shown here is derived from an EMBL/GenBank/DDBJ whole genome shotgun (WGS) entry which is preliminary data.</text>
</comment>
<accession>A0A2G2WRR9</accession>
<name>A0A2G2WRR9_CAPBA</name>
<dbReference type="Gene3D" id="1.25.10.10">
    <property type="entry name" value="Leucine-rich Repeat Variant"/>
    <property type="match status" value="1"/>
</dbReference>